<evidence type="ECO:0000313" key="5">
    <source>
        <dbReference type="EMBL" id="CAL1134987.1"/>
    </source>
</evidence>
<dbReference type="Gene3D" id="3.40.50.150">
    <property type="entry name" value="Vaccinia Virus protein VP39"/>
    <property type="match status" value="1"/>
</dbReference>
<dbReference type="Proteomes" id="UP001152797">
    <property type="component" value="Unassembled WGS sequence"/>
</dbReference>
<dbReference type="GO" id="GO:0008168">
    <property type="term" value="F:methyltransferase activity"/>
    <property type="evidence" value="ECO:0007669"/>
    <property type="project" value="UniProtKB-KW"/>
</dbReference>
<dbReference type="InterPro" id="IPR029063">
    <property type="entry name" value="SAM-dependent_MTases_sf"/>
</dbReference>
<dbReference type="AlphaFoldDB" id="A0A9P1D170"/>
<keyword evidence="1" id="KW-0489">Methyltransferase</keyword>
<gene>
    <name evidence="4" type="ORF">C1SCF055_LOCUS27943</name>
    <name evidence="3" type="ORF">C1SCF055_LOCUS9383</name>
</gene>
<evidence type="ECO:0000313" key="4">
    <source>
        <dbReference type="EMBL" id="CAI4001954.1"/>
    </source>
</evidence>
<comment type="caution">
    <text evidence="4">The sequence shown here is derived from an EMBL/GenBank/DDBJ whole genome shotgun (WGS) entry which is preliminary data.</text>
</comment>
<protein>
    <submittedName>
        <fullName evidence="4">Uncharacterized protein</fullName>
    </submittedName>
</protein>
<organism evidence="4">
    <name type="scientific">Cladocopium goreaui</name>
    <dbReference type="NCBI Taxonomy" id="2562237"/>
    <lineage>
        <taxon>Eukaryota</taxon>
        <taxon>Sar</taxon>
        <taxon>Alveolata</taxon>
        <taxon>Dinophyceae</taxon>
        <taxon>Suessiales</taxon>
        <taxon>Symbiodiniaceae</taxon>
        <taxon>Cladocopium</taxon>
    </lineage>
</organism>
<dbReference type="Pfam" id="PF00145">
    <property type="entry name" value="DNA_methylase"/>
    <property type="match status" value="1"/>
</dbReference>
<reference evidence="5" key="2">
    <citation type="submission" date="2024-04" db="EMBL/GenBank/DDBJ databases">
        <authorList>
            <person name="Chen Y."/>
            <person name="Shah S."/>
            <person name="Dougan E. K."/>
            <person name="Thang M."/>
            <person name="Chan C."/>
        </authorList>
    </citation>
    <scope>NUCLEOTIDE SEQUENCE [LARGE SCALE GENOMIC DNA]</scope>
</reference>
<dbReference type="GO" id="GO:0032259">
    <property type="term" value="P:methylation"/>
    <property type="evidence" value="ECO:0007669"/>
    <property type="project" value="UniProtKB-KW"/>
</dbReference>
<dbReference type="SUPFAM" id="SSF53335">
    <property type="entry name" value="S-adenosyl-L-methionine-dependent methyltransferases"/>
    <property type="match status" value="1"/>
</dbReference>
<sequence length="367" mass="41300">MQWYNTATGCAHVHPCIHGDLTEIVPEGSFDTGANFETRATQIDRADFCADQWCFTHGQDCPVFRKGCRVAEPDFDLSGLPCPDHSRAGNRAYEEGTTSSVFACHAKMHVHYQTPMLCIENVWDLAMPMIHRLYGKHYNIHPIYATPGDQGHSGVARDRVYVILTLKTKVVPITDLQLLYDKVSEYVQKYICTKPSDYLVSSKLDLLVEARKTATCRQIRLRPVRDGPYSMKYLLNQRELDCVDFASQKYSERFPGKRLQDDPDVFLFLGDNARNRLTWSAVSGRIPTFRTGGGRMYHPHTQTWMGPKDRLAALGFPVNEETASAMGVPILPIADNLRAASVAGNSFHFMTAAVIQLVALSSFKMRD</sequence>
<evidence type="ECO:0000256" key="1">
    <source>
        <dbReference type="ARBA" id="ARBA00022603"/>
    </source>
</evidence>
<evidence type="ECO:0000313" key="6">
    <source>
        <dbReference type="Proteomes" id="UP001152797"/>
    </source>
</evidence>
<dbReference type="EMBL" id="CAMXCT010000647">
    <property type="protein sequence ID" value="CAI3981612.1"/>
    <property type="molecule type" value="Genomic_DNA"/>
</dbReference>
<dbReference type="EMBL" id="CAMXCT020003013">
    <property type="protein sequence ID" value="CAL1155329.1"/>
    <property type="molecule type" value="Genomic_DNA"/>
</dbReference>
<keyword evidence="6" id="KW-1185">Reference proteome</keyword>
<dbReference type="EMBL" id="CAMXCT020000647">
    <property type="protein sequence ID" value="CAL1134987.1"/>
    <property type="molecule type" value="Genomic_DNA"/>
</dbReference>
<accession>A0A9P1D170</accession>
<dbReference type="OrthoDB" id="445419at2759"/>
<dbReference type="InterPro" id="IPR001525">
    <property type="entry name" value="C5_MeTfrase"/>
</dbReference>
<name>A0A9P1D170_9DINO</name>
<dbReference type="EMBL" id="CAMXCT030003013">
    <property type="protein sequence ID" value="CAL4789266.1"/>
    <property type="molecule type" value="Genomic_DNA"/>
</dbReference>
<evidence type="ECO:0000256" key="2">
    <source>
        <dbReference type="ARBA" id="ARBA00022679"/>
    </source>
</evidence>
<evidence type="ECO:0000313" key="3">
    <source>
        <dbReference type="EMBL" id="CAI3981612.1"/>
    </source>
</evidence>
<dbReference type="EMBL" id="CAMXCT010003013">
    <property type="protein sequence ID" value="CAI4001954.1"/>
    <property type="molecule type" value="Genomic_DNA"/>
</dbReference>
<dbReference type="EMBL" id="CAMXCT030000647">
    <property type="protein sequence ID" value="CAL4768924.1"/>
    <property type="molecule type" value="Genomic_DNA"/>
</dbReference>
<reference evidence="4" key="1">
    <citation type="submission" date="2022-10" db="EMBL/GenBank/DDBJ databases">
        <authorList>
            <person name="Chen Y."/>
            <person name="Dougan E. K."/>
            <person name="Chan C."/>
            <person name="Rhodes N."/>
            <person name="Thang M."/>
        </authorList>
    </citation>
    <scope>NUCLEOTIDE SEQUENCE</scope>
</reference>
<keyword evidence="2" id="KW-0808">Transferase</keyword>
<proteinExistence type="predicted"/>